<evidence type="ECO:0000313" key="1">
    <source>
        <dbReference type="EMBL" id="RPB06538.1"/>
    </source>
</evidence>
<keyword evidence="2" id="KW-1185">Reference proteome</keyword>
<proteinExistence type="predicted"/>
<protein>
    <submittedName>
        <fullName evidence="1">Uncharacterized protein</fullName>
    </submittedName>
</protein>
<sequence>MDTTAVRGAFLTCSVSFDYLLQIAGQEAKPNEMGNAFKVAAAKSTINWTMRKRAPEPNQEFTPILRTIDFVSTLDIGWVPDDAVDFFNAFMVDLHKKWRVLLEEADTHLDHSRRILLKKQGKSAGFIEILLLDAQTWSDSRSLLQTQVRSARDILTDFRETKYLQDEIVDPLVSFDNLSVTIDRLEEEVLKEIKDLDDKTQKMIELEFNLVSIYESRTSKEMGMSMKRLSWITFIFLPLIHCLG</sequence>
<dbReference type="OrthoDB" id="195446at2759"/>
<gene>
    <name evidence="1" type="ORF">P167DRAFT_108356</name>
</gene>
<organism evidence="1 2">
    <name type="scientific">Morchella conica CCBAS932</name>
    <dbReference type="NCBI Taxonomy" id="1392247"/>
    <lineage>
        <taxon>Eukaryota</taxon>
        <taxon>Fungi</taxon>
        <taxon>Dikarya</taxon>
        <taxon>Ascomycota</taxon>
        <taxon>Pezizomycotina</taxon>
        <taxon>Pezizomycetes</taxon>
        <taxon>Pezizales</taxon>
        <taxon>Morchellaceae</taxon>
        <taxon>Morchella</taxon>
    </lineage>
</organism>
<name>A0A3N4KAS3_9PEZI</name>
<dbReference type="InParanoid" id="A0A3N4KAS3"/>
<dbReference type="AlphaFoldDB" id="A0A3N4KAS3"/>
<reference evidence="1 2" key="1">
    <citation type="journal article" date="2018" name="Nat. Ecol. Evol.">
        <title>Pezizomycetes genomes reveal the molecular basis of ectomycorrhizal truffle lifestyle.</title>
        <authorList>
            <person name="Murat C."/>
            <person name="Payen T."/>
            <person name="Noel B."/>
            <person name="Kuo A."/>
            <person name="Morin E."/>
            <person name="Chen J."/>
            <person name="Kohler A."/>
            <person name="Krizsan K."/>
            <person name="Balestrini R."/>
            <person name="Da Silva C."/>
            <person name="Montanini B."/>
            <person name="Hainaut M."/>
            <person name="Levati E."/>
            <person name="Barry K.W."/>
            <person name="Belfiori B."/>
            <person name="Cichocki N."/>
            <person name="Clum A."/>
            <person name="Dockter R.B."/>
            <person name="Fauchery L."/>
            <person name="Guy J."/>
            <person name="Iotti M."/>
            <person name="Le Tacon F."/>
            <person name="Lindquist E.A."/>
            <person name="Lipzen A."/>
            <person name="Malagnac F."/>
            <person name="Mello A."/>
            <person name="Molinier V."/>
            <person name="Miyauchi S."/>
            <person name="Poulain J."/>
            <person name="Riccioni C."/>
            <person name="Rubini A."/>
            <person name="Sitrit Y."/>
            <person name="Splivallo R."/>
            <person name="Traeger S."/>
            <person name="Wang M."/>
            <person name="Zifcakova L."/>
            <person name="Wipf D."/>
            <person name="Zambonelli A."/>
            <person name="Paolocci F."/>
            <person name="Nowrousian M."/>
            <person name="Ottonello S."/>
            <person name="Baldrian P."/>
            <person name="Spatafora J.W."/>
            <person name="Henrissat B."/>
            <person name="Nagy L.G."/>
            <person name="Aury J.M."/>
            <person name="Wincker P."/>
            <person name="Grigoriev I.V."/>
            <person name="Bonfante P."/>
            <person name="Martin F.M."/>
        </authorList>
    </citation>
    <scope>NUCLEOTIDE SEQUENCE [LARGE SCALE GENOMIC DNA]</scope>
    <source>
        <strain evidence="1 2">CCBAS932</strain>
    </source>
</reference>
<accession>A0A3N4KAS3</accession>
<evidence type="ECO:0000313" key="2">
    <source>
        <dbReference type="Proteomes" id="UP000277580"/>
    </source>
</evidence>
<dbReference type="Proteomes" id="UP000277580">
    <property type="component" value="Unassembled WGS sequence"/>
</dbReference>
<dbReference type="EMBL" id="ML119292">
    <property type="protein sequence ID" value="RPB06538.1"/>
    <property type="molecule type" value="Genomic_DNA"/>
</dbReference>
<dbReference type="STRING" id="1392247.A0A3N4KAS3"/>